<dbReference type="Pfam" id="PF05209">
    <property type="entry name" value="MinC_N"/>
    <property type="match status" value="1"/>
</dbReference>
<keyword evidence="4 6" id="KW-0131">Cell cycle</keyword>
<dbReference type="Proteomes" id="UP000199648">
    <property type="component" value="Unassembled WGS sequence"/>
</dbReference>
<feature type="domain" description="Septum formation inhibitor MinC N-terminal" evidence="8">
    <location>
        <begin position="7"/>
        <end position="79"/>
    </location>
</feature>
<dbReference type="InterPro" id="IPR007874">
    <property type="entry name" value="MinC_N"/>
</dbReference>
<evidence type="ECO:0000313" key="9">
    <source>
        <dbReference type="EMBL" id="SCZ54835.1"/>
    </source>
</evidence>
<evidence type="ECO:0000256" key="5">
    <source>
        <dbReference type="ARBA" id="ARBA00025606"/>
    </source>
</evidence>
<comment type="similarity">
    <text evidence="1 6">Belongs to the MinC family.</text>
</comment>
<dbReference type="Gene3D" id="3.30.70.260">
    <property type="match status" value="1"/>
</dbReference>
<comment type="subunit">
    <text evidence="6">Interacts with MinD and FtsZ.</text>
</comment>
<comment type="function">
    <text evidence="5 6">Cell division inhibitor that blocks the formation of polar Z ring septums. Rapidly oscillates between the poles of the cell to destabilize FtsZ filaments that have formed before they mature into polar Z rings. Prevents FtsZ polymerization.</text>
</comment>
<dbReference type="GO" id="GO:0000917">
    <property type="term" value="P:division septum assembly"/>
    <property type="evidence" value="ECO:0007669"/>
    <property type="project" value="UniProtKB-KW"/>
</dbReference>
<evidence type="ECO:0000256" key="2">
    <source>
        <dbReference type="ARBA" id="ARBA00022618"/>
    </source>
</evidence>
<protein>
    <recommendedName>
        <fullName evidence="6">Probable septum site-determining protein MinC</fullName>
    </recommendedName>
</protein>
<dbReference type="GO" id="GO:0000902">
    <property type="term" value="P:cell morphogenesis"/>
    <property type="evidence" value="ECO:0007669"/>
    <property type="project" value="InterPro"/>
</dbReference>
<sequence length="226" mass="24176">MSDPRPFELRAGMQLMQRLLLCDTDVKSFRRALEETISKAPGMFQGALVVLDLMPLQGTESLPDFVALDAALREAGIIPAGVCNAGPTQSDAAQTAGWRLLGGQRERAVEETPEPESKRPPARVITHPVRSGQQIHTPGDLILLAQVSAGAEVLAGGSIHVHAPLRGRALAGILGDERAVISCSALHAEMVSVAGHYRPLEEQEADQYGGPAYIHLDGKQLRIETV</sequence>
<keyword evidence="10" id="KW-1185">Reference proteome</keyword>
<proteinExistence type="inferred from homology"/>
<dbReference type="Gene3D" id="2.160.20.70">
    <property type="match status" value="1"/>
</dbReference>
<feature type="domain" description="Septum formation inhibitor MinC C-terminal" evidence="7">
    <location>
        <begin position="124"/>
        <end position="224"/>
    </location>
</feature>
<dbReference type="GO" id="GO:1901891">
    <property type="term" value="P:regulation of cell septum assembly"/>
    <property type="evidence" value="ECO:0007669"/>
    <property type="project" value="InterPro"/>
</dbReference>
<gene>
    <name evidence="6" type="primary">minC</name>
    <name evidence="9" type="ORF">SAMN03097708_01033</name>
</gene>
<keyword evidence="2 6" id="KW-0132">Cell division</keyword>
<evidence type="ECO:0000256" key="3">
    <source>
        <dbReference type="ARBA" id="ARBA00023210"/>
    </source>
</evidence>
<evidence type="ECO:0000313" key="10">
    <source>
        <dbReference type="Proteomes" id="UP000199648"/>
    </source>
</evidence>
<dbReference type="GO" id="GO:0051302">
    <property type="term" value="P:regulation of cell division"/>
    <property type="evidence" value="ECO:0007669"/>
    <property type="project" value="InterPro"/>
</dbReference>
<name>A0A1G5PZ19_9GAMM</name>
<dbReference type="InterPro" id="IPR013033">
    <property type="entry name" value="MinC"/>
</dbReference>
<dbReference type="EMBL" id="FMWD01000003">
    <property type="protein sequence ID" value="SCZ54835.1"/>
    <property type="molecule type" value="Genomic_DNA"/>
</dbReference>
<evidence type="ECO:0000256" key="4">
    <source>
        <dbReference type="ARBA" id="ARBA00023306"/>
    </source>
</evidence>
<evidence type="ECO:0000259" key="8">
    <source>
        <dbReference type="Pfam" id="PF05209"/>
    </source>
</evidence>
<dbReference type="OrthoDB" id="9794530at2"/>
<dbReference type="InterPro" id="IPR036145">
    <property type="entry name" value="MinC_C_sf"/>
</dbReference>
<dbReference type="RefSeq" id="WP_092993479.1">
    <property type="nucleotide sequence ID" value="NZ_FMWD01000003.1"/>
</dbReference>
<dbReference type="InterPro" id="IPR016098">
    <property type="entry name" value="CAP/MinC_C"/>
</dbReference>
<accession>A0A1G5PZ19</accession>
<evidence type="ECO:0000256" key="6">
    <source>
        <dbReference type="HAMAP-Rule" id="MF_00267"/>
    </source>
</evidence>
<dbReference type="HAMAP" id="MF_00267">
    <property type="entry name" value="MinC"/>
    <property type="match status" value="1"/>
</dbReference>
<dbReference type="PANTHER" id="PTHR34108">
    <property type="entry name" value="SEPTUM SITE-DETERMINING PROTEIN MINC"/>
    <property type="match status" value="1"/>
</dbReference>
<evidence type="ECO:0000256" key="1">
    <source>
        <dbReference type="ARBA" id="ARBA00006291"/>
    </source>
</evidence>
<dbReference type="Pfam" id="PF03775">
    <property type="entry name" value="MinC_C"/>
    <property type="match status" value="1"/>
</dbReference>
<dbReference type="InterPro" id="IPR005526">
    <property type="entry name" value="Septum_form_inhib_MinC_C"/>
</dbReference>
<evidence type="ECO:0000259" key="7">
    <source>
        <dbReference type="Pfam" id="PF03775"/>
    </source>
</evidence>
<dbReference type="AlphaFoldDB" id="A0A1G5PZ19"/>
<reference evidence="9 10" key="1">
    <citation type="submission" date="2016-10" db="EMBL/GenBank/DDBJ databases">
        <authorList>
            <person name="de Groot N.N."/>
        </authorList>
    </citation>
    <scope>NUCLEOTIDE SEQUENCE [LARGE SCALE GENOMIC DNA]</scope>
    <source>
        <strain evidence="9 10">HLD2</strain>
    </source>
</reference>
<dbReference type="NCBIfam" id="TIGR01222">
    <property type="entry name" value="minC"/>
    <property type="match status" value="1"/>
</dbReference>
<dbReference type="PANTHER" id="PTHR34108:SF1">
    <property type="entry name" value="SEPTUM SITE-DETERMINING PROTEIN MINC"/>
    <property type="match status" value="1"/>
</dbReference>
<organism evidence="9 10">
    <name type="scientific">Thiohalomonas denitrificans</name>
    <dbReference type="NCBI Taxonomy" id="415747"/>
    <lineage>
        <taxon>Bacteria</taxon>
        <taxon>Pseudomonadati</taxon>
        <taxon>Pseudomonadota</taxon>
        <taxon>Gammaproteobacteria</taxon>
        <taxon>Thiohalomonadales</taxon>
        <taxon>Thiohalomonadaceae</taxon>
        <taxon>Thiohalomonas</taxon>
    </lineage>
</organism>
<keyword evidence="3 6" id="KW-0717">Septation</keyword>
<dbReference type="STRING" id="415747.SAMN03097708_01033"/>
<dbReference type="SUPFAM" id="SSF63848">
    <property type="entry name" value="Cell-division inhibitor MinC, C-terminal domain"/>
    <property type="match status" value="1"/>
</dbReference>